<dbReference type="RefSeq" id="WP_203897002.1">
    <property type="nucleotide sequence ID" value="NZ_BOPF01000002.1"/>
</dbReference>
<keyword evidence="3" id="KW-1185">Reference proteome</keyword>
<dbReference type="InterPro" id="IPR006311">
    <property type="entry name" value="TAT_signal"/>
</dbReference>
<dbReference type="AlphaFoldDB" id="A0A8J3YFP9"/>
<reference evidence="2" key="1">
    <citation type="submission" date="2021-01" db="EMBL/GenBank/DDBJ databases">
        <title>Whole genome shotgun sequence of Virgisporangium aliadipatigenens NBRC 105644.</title>
        <authorList>
            <person name="Komaki H."/>
            <person name="Tamura T."/>
        </authorList>
    </citation>
    <scope>NUCLEOTIDE SEQUENCE</scope>
    <source>
        <strain evidence="2">NBRC 105644</strain>
    </source>
</reference>
<proteinExistence type="predicted"/>
<organism evidence="2 3">
    <name type="scientific">Virgisporangium aliadipatigenens</name>
    <dbReference type="NCBI Taxonomy" id="741659"/>
    <lineage>
        <taxon>Bacteria</taxon>
        <taxon>Bacillati</taxon>
        <taxon>Actinomycetota</taxon>
        <taxon>Actinomycetes</taxon>
        <taxon>Micromonosporales</taxon>
        <taxon>Micromonosporaceae</taxon>
        <taxon>Virgisporangium</taxon>
    </lineage>
</organism>
<comment type="caution">
    <text evidence="2">The sequence shown here is derived from an EMBL/GenBank/DDBJ whole genome shotgun (WGS) entry which is preliminary data.</text>
</comment>
<dbReference type="EMBL" id="BOPF01000002">
    <property type="protein sequence ID" value="GIJ43417.1"/>
    <property type="molecule type" value="Genomic_DNA"/>
</dbReference>
<accession>A0A8J3YFP9</accession>
<evidence type="ECO:0000313" key="2">
    <source>
        <dbReference type="EMBL" id="GIJ43417.1"/>
    </source>
</evidence>
<keyword evidence="1" id="KW-0732">Signal</keyword>
<evidence type="ECO:0000256" key="1">
    <source>
        <dbReference type="SAM" id="SignalP"/>
    </source>
</evidence>
<protein>
    <submittedName>
        <fullName evidence="2">Uncharacterized protein</fullName>
    </submittedName>
</protein>
<gene>
    <name evidence="2" type="ORF">Val02_03030</name>
</gene>
<name>A0A8J3YFP9_9ACTN</name>
<dbReference type="Proteomes" id="UP000619260">
    <property type="component" value="Unassembled WGS sequence"/>
</dbReference>
<feature type="signal peptide" evidence="1">
    <location>
        <begin position="1"/>
        <end position="31"/>
    </location>
</feature>
<evidence type="ECO:0000313" key="3">
    <source>
        <dbReference type="Proteomes" id="UP000619260"/>
    </source>
</evidence>
<feature type="chain" id="PRO_5035185728" evidence="1">
    <location>
        <begin position="32"/>
        <end position="805"/>
    </location>
</feature>
<dbReference type="PROSITE" id="PS51318">
    <property type="entry name" value="TAT"/>
    <property type="match status" value="1"/>
</dbReference>
<sequence>MNSRRRFRVPALFGAGILLLSLLTTPGSAGAATVSAPAPAAAVRPAADAPAPAAVPAAAFVPAGVQLAQCGGPLTLGTVVTCGSTTATEQHTYSFTTTLDGDTLIAQFLTDTLISTGVYAPDGQYLCYLRGATTCRLGPAGTYTIVVSLQPGWQGGAYSLSVESLRTPSSCTELTPDVFSFSGNGLSATLPAGIAAVCYRFDQPTGSLLHLAAPGGAGDVQGQIRGADDEPVCTVRYTGTCALSRPGPYRLFLYDYYGGANDHTLWMPRITQPTGCADLAVAPFGDPGAATASATVRRPRVTCHRITGLETGAAAVRLANSQHLDWALYDDAGTSTCTGYASITTFCTVPRSGAQTLIVSNHEVGNAPVTYRLAVVATHSDTGCAAPTGTSWDTPTLRVQPASELQTTCHPFAANAGDLIARYSSSAGDGYATTAVLDSAGKPVCDAAGTGLECVVPATGTYRLLSSGDQDYSLQLRRLSDPAGCPVVLPGAYGAAPAGAAGGIRCRFLDVPAAGGYNIAAMWPDDNGLASTRVYDRTGRALNCYPAISISCALPAAGRYMLVVQGNTSTSVVADDVRYATVLLPQAAPTGCTEVTDTAHRDTTHRGGFTVAGEVDCLRLPGPAGAKLVQLTPSGATGGEVPIVTVFDNNGSYVCDSYQLRQTTCQLVGAAPFYALVAPRSGTGTGTYSIGFARLDVASGCPTLTRAAGRALFGPRPDRFAACYTIPADQHSGMQTIGFKRLRGASKATVSVYNAAGTKYCTFPYPALAEYTSNCTVPSGPVTVIVEADDVTGSFEITYRDPRNP</sequence>